<dbReference type="GO" id="GO:0006655">
    <property type="term" value="P:phosphatidylglycerol biosynthetic process"/>
    <property type="evidence" value="ECO:0007669"/>
    <property type="project" value="TreeGrafter"/>
</dbReference>
<gene>
    <name evidence="3" type="ORF">ACAT0790_LOCUS60903</name>
</gene>
<dbReference type="InterPro" id="IPR002123">
    <property type="entry name" value="Plipid/glycerol_acylTrfase"/>
</dbReference>
<dbReference type="Gene3D" id="3.40.1130.10">
    <property type="entry name" value="Glycerol-3-phosphate (1)-acyltransferase"/>
    <property type="match status" value="1"/>
</dbReference>
<evidence type="ECO:0000259" key="2">
    <source>
        <dbReference type="SMART" id="SM00563"/>
    </source>
</evidence>
<dbReference type="InterPro" id="IPR016222">
    <property type="entry name" value="G3P_O-acylTrfase_chlp"/>
</dbReference>
<dbReference type="SUPFAM" id="SSF69593">
    <property type="entry name" value="Glycerol-3-phosphate (1)-acyltransferase"/>
    <property type="match status" value="1"/>
</dbReference>
<feature type="region of interest" description="Disordered" evidence="1">
    <location>
        <begin position="71"/>
        <end position="90"/>
    </location>
</feature>
<feature type="domain" description="Phospholipid/glycerol acyltransferase" evidence="2">
    <location>
        <begin position="190"/>
        <end position="342"/>
    </location>
</feature>
<dbReference type="Pfam" id="PF01553">
    <property type="entry name" value="Acyltransferase"/>
    <property type="match status" value="1"/>
</dbReference>
<name>A0A7S1S6C0_ALECA</name>
<evidence type="ECO:0000313" key="3">
    <source>
        <dbReference type="EMBL" id="CAD9184131.1"/>
    </source>
</evidence>
<dbReference type="AlphaFoldDB" id="A0A7S1S6C0"/>
<feature type="compositionally biased region" description="Basic and acidic residues" evidence="1">
    <location>
        <begin position="71"/>
        <end position="82"/>
    </location>
</feature>
<accession>A0A7S1S6C0</accession>
<evidence type="ECO:0000256" key="1">
    <source>
        <dbReference type="SAM" id="MobiDB-lite"/>
    </source>
</evidence>
<dbReference type="GO" id="GO:0004366">
    <property type="term" value="F:glycerol-3-phosphate O-acyltransferase activity"/>
    <property type="evidence" value="ECO:0007669"/>
    <property type="project" value="InterPro"/>
</dbReference>
<organism evidence="3">
    <name type="scientific">Alexandrium catenella</name>
    <name type="common">Red tide dinoflagellate</name>
    <name type="synonym">Gonyaulax catenella</name>
    <dbReference type="NCBI Taxonomy" id="2925"/>
    <lineage>
        <taxon>Eukaryota</taxon>
        <taxon>Sar</taxon>
        <taxon>Alveolata</taxon>
        <taxon>Dinophyceae</taxon>
        <taxon>Gonyaulacales</taxon>
        <taxon>Pyrocystaceae</taxon>
        <taxon>Alexandrium</taxon>
    </lineage>
</organism>
<protein>
    <recommendedName>
        <fullName evidence="2">Phospholipid/glycerol acyltransferase domain-containing protein</fullName>
    </recommendedName>
</protein>
<proteinExistence type="predicted"/>
<reference evidence="3" key="1">
    <citation type="submission" date="2021-01" db="EMBL/GenBank/DDBJ databases">
        <authorList>
            <person name="Corre E."/>
            <person name="Pelletier E."/>
            <person name="Niang G."/>
            <person name="Scheremetjew M."/>
            <person name="Finn R."/>
            <person name="Kale V."/>
            <person name="Holt S."/>
            <person name="Cochrane G."/>
            <person name="Meng A."/>
            <person name="Brown T."/>
            <person name="Cohen L."/>
        </authorList>
    </citation>
    <scope>NUCLEOTIDE SEQUENCE</scope>
    <source>
        <strain evidence="3">OF101</strain>
    </source>
</reference>
<sequence length="406" mass="44517">MGARGGEAAEAAVVELPLPAAPAVRSLRQSAWRQVLDGAVAWAGAPVRFARLLRITKECVADVKERFRAAKEEKMEQREKSGKSSSGGGAAKMLQKLLPTYMWSHVVARTDPAVYRDLLNTSLSVMVGSILTQEPFPFEPYHEAVRGPELDYYAWGNNFFRSMVKYRSSRVEGLEHVLEIKRLLAAGENVILLANHQTEADPQVLSILLELEGHEELAERCIFVAGHKVTTDPLAVPFSIGRNLLTIFSKKYLDSFPPEEKEVKSAHNQKTVGEMQRLFKEGGKLVWVAPSGGRDRRTAADGEFEPAAFDASSVGLFLVLAQKVERAKGPKTHLFPLAMWTHNLVPPPSGEQAKVGESRSAARAPVGLGFGPELDVAKAGGRKKFPAVAEKAVKEHYAHLHSLMAQ</sequence>
<dbReference type="EMBL" id="HBGE01102214">
    <property type="protein sequence ID" value="CAD9184131.1"/>
    <property type="molecule type" value="Transcribed_RNA"/>
</dbReference>
<dbReference type="PANTHER" id="PTHR35695">
    <property type="entry name" value="GLYCEROL-3-PHOSPHATE ACYLTRANSFERASE, CHLOROPLASTIC"/>
    <property type="match status" value="1"/>
</dbReference>
<dbReference type="PANTHER" id="PTHR35695:SF1">
    <property type="entry name" value="GLYCEROL-3-PHOSPHATE ACYLTRANSFERASE, CHLOROPLASTIC"/>
    <property type="match status" value="1"/>
</dbReference>
<dbReference type="SMART" id="SM00563">
    <property type="entry name" value="PlsC"/>
    <property type="match status" value="1"/>
</dbReference>